<organism evidence="2 3">
    <name type="scientific">Diploptera punctata</name>
    <name type="common">Pacific beetle cockroach</name>
    <dbReference type="NCBI Taxonomy" id="6984"/>
    <lineage>
        <taxon>Eukaryota</taxon>
        <taxon>Metazoa</taxon>
        <taxon>Ecdysozoa</taxon>
        <taxon>Arthropoda</taxon>
        <taxon>Hexapoda</taxon>
        <taxon>Insecta</taxon>
        <taxon>Pterygota</taxon>
        <taxon>Neoptera</taxon>
        <taxon>Polyneoptera</taxon>
        <taxon>Dictyoptera</taxon>
        <taxon>Blattodea</taxon>
        <taxon>Blaberoidea</taxon>
        <taxon>Blaberidae</taxon>
        <taxon>Diplopterinae</taxon>
        <taxon>Diploptera</taxon>
    </lineage>
</organism>
<evidence type="ECO:0000313" key="2">
    <source>
        <dbReference type="EMBL" id="KAJ9581843.1"/>
    </source>
</evidence>
<feature type="region of interest" description="Disordered" evidence="1">
    <location>
        <begin position="29"/>
        <end position="54"/>
    </location>
</feature>
<evidence type="ECO:0000313" key="3">
    <source>
        <dbReference type="Proteomes" id="UP001233999"/>
    </source>
</evidence>
<dbReference type="Proteomes" id="UP001233999">
    <property type="component" value="Unassembled WGS sequence"/>
</dbReference>
<comment type="caution">
    <text evidence="2">The sequence shown here is derived from an EMBL/GenBank/DDBJ whole genome shotgun (WGS) entry which is preliminary data.</text>
</comment>
<sequence length="54" mass="5813">EAKCHFGHTNGEVKHRLAKARIAFLDGTGARGDAQGRFPHSHNPPLRPSAGVQI</sequence>
<proteinExistence type="predicted"/>
<evidence type="ECO:0000256" key="1">
    <source>
        <dbReference type="SAM" id="MobiDB-lite"/>
    </source>
</evidence>
<feature type="non-terminal residue" evidence="2">
    <location>
        <position position="1"/>
    </location>
</feature>
<keyword evidence="3" id="KW-1185">Reference proteome</keyword>
<dbReference type="AlphaFoldDB" id="A0AAD7ZL28"/>
<name>A0AAD7ZL28_DIPPU</name>
<reference evidence="2" key="2">
    <citation type="submission" date="2023-05" db="EMBL/GenBank/DDBJ databases">
        <authorList>
            <person name="Fouks B."/>
        </authorList>
    </citation>
    <scope>NUCLEOTIDE SEQUENCE</scope>
    <source>
        <strain evidence="2">Stay&amp;Tobe</strain>
        <tissue evidence="2">Testes</tissue>
    </source>
</reference>
<accession>A0AAD7ZL28</accession>
<feature type="non-terminal residue" evidence="2">
    <location>
        <position position="54"/>
    </location>
</feature>
<gene>
    <name evidence="2" type="ORF">L9F63_003811</name>
</gene>
<reference evidence="2" key="1">
    <citation type="journal article" date="2023" name="IScience">
        <title>Live-bearing cockroach genome reveals convergent evolutionary mechanisms linked to viviparity in insects and beyond.</title>
        <authorList>
            <person name="Fouks B."/>
            <person name="Harrison M.C."/>
            <person name="Mikhailova A.A."/>
            <person name="Marchal E."/>
            <person name="English S."/>
            <person name="Carruthers M."/>
            <person name="Jennings E.C."/>
            <person name="Chiamaka E.L."/>
            <person name="Frigard R.A."/>
            <person name="Pippel M."/>
            <person name="Attardo G.M."/>
            <person name="Benoit J.B."/>
            <person name="Bornberg-Bauer E."/>
            <person name="Tobe S.S."/>
        </authorList>
    </citation>
    <scope>NUCLEOTIDE SEQUENCE</scope>
    <source>
        <strain evidence="2">Stay&amp;Tobe</strain>
    </source>
</reference>
<dbReference type="EMBL" id="JASPKZ010007841">
    <property type="protein sequence ID" value="KAJ9581843.1"/>
    <property type="molecule type" value="Genomic_DNA"/>
</dbReference>
<protein>
    <submittedName>
        <fullName evidence="2">Uncharacterized protein</fullName>
    </submittedName>
</protein>